<dbReference type="EMBL" id="CADIKH010000048">
    <property type="protein sequence ID" value="CAB3770777.1"/>
    <property type="molecule type" value="Genomic_DNA"/>
</dbReference>
<feature type="region of interest" description="Disordered" evidence="1">
    <location>
        <begin position="82"/>
        <end position="106"/>
    </location>
</feature>
<sequence length="114" mass="13183">MVGHWQTIEREPSKIKLARLERERNVVQCEVAHDDGALDLGRELEIRHWLPRENIVEGHRDAHDGSTVLKSAGGPRLAFSGTRQLQPSSDHWPFAPPQQSRYPSRHPRVSWFEF</sequence>
<keyword evidence="3" id="KW-1185">Reference proteome</keyword>
<evidence type="ECO:0000313" key="3">
    <source>
        <dbReference type="Proteomes" id="UP000494363"/>
    </source>
</evidence>
<gene>
    <name evidence="2" type="ORF">LMG29542_06439</name>
</gene>
<name>A0A6J5EZB4_9BURK</name>
<evidence type="ECO:0000256" key="1">
    <source>
        <dbReference type="SAM" id="MobiDB-lite"/>
    </source>
</evidence>
<evidence type="ECO:0000313" key="2">
    <source>
        <dbReference type="EMBL" id="CAB3770777.1"/>
    </source>
</evidence>
<reference evidence="2 3" key="1">
    <citation type="submission" date="2020-04" db="EMBL/GenBank/DDBJ databases">
        <authorList>
            <person name="De Canck E."/>
        </authorList>
    </citation>
    <scope>NUCLEOTIDE SEQUENCE [LARGE SCALE GENOMIC DNA]</scope>
    <source>
        <strain evidence="2 3">LMG 29542</strain>
    </source>
</reference>
<proteinExistence type="predicted"/>
<dbReference type="RefSeq" id="WP_175231822.1">
    <property type="nucleotide sequence ID" value="NZ_CADIKH010000048.1"/>
</dbReference>
<dbReference type="Proteomes" id="UP000494363">
    <property type="component" value="Unassembled WGS sequence"/>
</dbReference>
<accession>A0A6J5EZB4</accession>
<organism evidence="2 3">
    <name type="scientific">Paraburkholderia humisilvae</name>
    <dbReference type="NCBI Taxonomy" id="627669"/>
    <lineage>
        <taxon>Bacteria</taxon>
        <taxon>Pseudomonadati</taxon>
        <taxon>Pseudomonadota</taxon>
        <taxon>Betaproteobacteria</taxon>
        <taxon>Burkholderiales</taxon>
        <taxon>Burkholderiaceae</taxon>
        <taxon>Paraburkholderia</taxon>
    </lineage>
</organism>
<protein>
    <submittedName>
        <fullName evidence="2">Uncharacterized protein</fullName>
    </submittedName>
</protein>
<dbReference type="AlphaFoldDB" id="A0A6J5EZB4"/>